<reference evidence="1" key="1">
    <citation type="submission" date="2022-05" db="EMBL/GenBank/DDBJ databases">
        <title>Chromosome-level genome of Chaenocephalus aceratus.</title>
        <authorList>
            <person name="Park H."/>
        </authorList>
    </citation>
    <scope>NUCLEOTIDE SEQUENCE</scope>
    <source>
        <strain evidence="1">KU_202001</strain>
    </source>
</reference>
<organism evidence="1 2">
    <name type="scientific">Chaenocephalus aceratus</name>
    <name type="common">Blackfin icefish</name>
    <name type="synonym">Chaenichthys aceratus</name>
    <dbReference type="NCBI Taxonomy" id="36190"/>
    <lineage>
        <taxon>Eukaryota</taxon>
        <taxon>Metazoa</taxon>
        <taxon>Chordata</taxon>
        <taxon>Craniata</taxon>
        <taxon>Vertebrata</taxon>
        <taxon>Euteleostomi</taxon>
        <taxon>Actinopterygii</taxon>
        <taxon>Neopterygii</taxon>
        <taxon>Teleostei</taxon>
        <taxon>Neoteleostei</taxon>
        <taxon>Acanthomorphata</taxon>
        <taxon>Eupercaria</taxon>
        <taxon>Perciformes</taxon>
        <taxon>Notothenioidei</taxon>
        <taxon>Channichthyidae</taxon>
        <taxon>Chaenocephalus</taxon>
    </lineage>
</organism>
<evidence type="ECO:0000313" key="2">
    <source>
        <dbReference type="Proteomes" id="UP001057452"/>
    </source>
</evidence>
<protein>
    <submittedName>
        <fullName evidence="1">Uncharacterized protein</fullName>
    </submittedName>
</protein>
<gene>
    <name evidence="1" type="ORF">KUCAC02_014739</name>
</gene>
<comment type="caution">
    <text evidence="1">The sequence shown here is derived from an EMBL/GenBank/DDBJ whole genome shotgun (WGS) entry which is preliminary data.</text>
</comment>
<dbReference type="Proteomes" id="UP001057452">
    <property type="component" value="Chromosome 16"/>
</dbReference>
<sequence length="73" mass="7942">MHSYRKNCLESGNGLGLAVIRPIDRERLVQPRGQEPFHCLASCPCVFLDARGPQLLVRAPPASILSVSAAETK</sequence>
<evidence type="ECO:0000313" key="1">
    <source>
        <dbReference type="EMBL" id="KAI4811867.1"/>
    </source>
</evidence>
<proteinExistence type="predicted"/>
<keyword evidence="2" id="KW-1185">Reference proteome</keyword>
<name>A0ACB9WEQ7_CHAAC</name>
<dbReference type="EMBL" id="CM043800">
    <property type="protein sequence ID" value="KAI4811867.1"/>
    <property type="molecule type" value="Genomic_DNA"/>
</dbReference>
<accession>A0ACB9WEQ7</accession>